<dbReference type="SUPFAM" id="SSF110857">
    <property type="entry name" value="Gamma-glutamyl cyclotransferase-like"/>
    <property type="match status" value="1"/>
</dbReference>
<dbReference type="InterPro" id="IPR009288">
    <property type="entry name" value="AIG2-like_dom"/>
</dbReference>
<dbReference type="InterPro" id="IPR013024">
    <property type="entry name" value="GGCT-like"/>
</dbReference>
<keyword evidence="3" id="KW-1185">Reference proteome</keyword>
<reference evidence="2 3" key="1">
    <citation type="submission" date="2017-06" db="EMBL/GenBank/DDBJ databases">
        <authorList>
            <person name="Kim H.J."/>
            <person name="Triplett B.A."/>
        </authorList>
    </citation>
    <scope>NUCLEOTIDE SEQUENCE [LARGE SCALE GENOMIC DNA]</scope>
    <source>
        <strain evidence="2 3">DSM 29339</strain>
    </source>
</reference>
<dbReference type="Proteomes" id="UP000198426">
    <property type="component" value="Unassembled WGS sequence"/>
</dbReference>
<gene>
    <name evidence="2" type="ORF">SAMN05421757_111103</name>
</gene>
<dbReference type="EMBL" id="FZOY01000011">
    <property type="protein sequence ID" value="SNT34480.1"/>
    <property type="molecule type" value="Genomic_DNA"/>
</dbReference>
<dbReference type="InterPro" id="IPR036568">
    <property type="entry name" value="GGCT-like_sf"/>
</dbReference>
<dbReference type="Gene3D" id="3.10.490.10">
    <property type="entry name" value="Gamma-glutamyl cyclotransferase-like"/>
    <property type="match status" value="1"/>
</dbReference>
<dbReference type="CDD" id="cd06661">
    <property type="entry name" value="GGCT_like"/>
    <property type="match status" value="1"/>
</dbReference>
<proteinExistence type="predicted"/>
<feature type="domain" description="Gamma-glutamylcyclotransferase AIG2-like" evidence="1">
    <location>
        <begin position="10"/>
        <end position="107"/>
    </location>
</feature>
<protein>
    <recommendedName>
        <fullName evidence="1">Gamma-glutamylcyclotransferase AIG2-like domain-containing protein</fullName>
    </recommendedName>
</protein>
<organism evidence="2 3">
    <name type="scientific">Tropicimonas sediminicola</name>
    <dbReference type="NCBI Taxonomy" id="1031541"/>
    <lineage>
        <taxon>Bacteria</taxon>
        <taxon>Pseudomonadati</taxon>
        <taxon>Pseudomonadota</taxon>
        <taxon>Alphaproteobacteria</taxon>
        <taxon>Rhodobacterales</taxon>
        <taxon>Roseobacteraceae</taxon>
        <taxon>Tropicimonas</taxon>
    </lineage>
</organism>
<dbReference type="Pfam" id="PF06094">
    <property type="entry name" value="GGACT"/>
    <property type="match status" value="1"/>
</dbReference>
<dbReference type="AlphaFoldDB" id="A0A239LW33"/>
<sequence>MGCMDDRQFFGYGSLVNRATHTYPRTRAARIEGWRRVWVHTVLRPWAFLSVEPAEGAIEGLLADVPGGDWSALDLREGAYRRQAVAAVLQECGSGEAAQVYSVPEEHADAPDVRHPLRLSYIDVVVQGYLEVFGESGATGFFASTAGWDAPVLDDRAAPIYPRHQRLTARQRGFVDEQLDAVGARRIPIRTS</sequence>
<evidence type="ECO:0000313" key="2">
    <source>
        <dbReference type="EMBL" id="SNT34480.1"/>
    </source>
</evidence>
<evidence type="ECO:0000313" key="3">
    <source>
        <dbReference type="Proteomes" id="UP000198426"/>
    </source>
</evidence>
<name>A0A239LW33_9RHOB</name>
<accession>A0A239LW33</accession>
<evidence type="ECO:0000259" key="1">
    <source>
        <dbReference type="Pfam" id="PF06094"/>
    </source>
</evidence>